<evidence type="ECO:0000256" key="3">
    <source>
        <dbReference type="ARBA" id="ARBA00018569"/>
    </source>
</evidence>
<evidence type="ECO:0000313" key="8">
    <source>
        <dbReference type="Proteomes" id="UP001595645"/>
    </source>
</evidence>
<keyword evidence="8" id="KW-1185">Reference proteome</keyword>
<reference evidence="8" key="1">
    <citation type="journal article" date="2019" name="Int. J. Syst. Evol. Microbiol.">
        <title>The Global Catalogue of Microorganisms (GCM) 10K type strain sequencing project: providing services to taxonomists for standard genome sequencing and annotation.</title>
        <authorList>
            <consortium name="The Broad Institute Genomics Platform"/>
            <consortium name="The Broad Institute Genome Sequencing Center for Infectious Disease"/>
            <person name="Wu L."/>
            <person name="Ma J."/>
        </authorList>
    </citation>
    <scope>NUCLEOTIDE SEQUENCE [LARGE SCALE GENOMIC DNA]</scope>
    <source>
        <strain evidence="8">CGMCC 4.7676</strain>
    </source>
</reference>
<comment type="pathway">
    <text evidence="1">Carbohydrate metabolism; galactose metabolism.</text>
</comment>
<dbReference type="Gene3D" id="3.40.50.720">
    <property type="entry name" value="NAD(P)-binding Rossmann-like Domain"/>
    <property type="match status" value="1"/>
</dbReference>
<dbReference type="InterPro" id="IPR001509">
    <property type="entry name" value="Epimerase_deHydtase"/>
</dbReference>
<accession>A0ABV7PB39</accession>
<comment type="similarity">
    <text evidence="2">Belongs to the NAD(P)-dependent epimerase/dehydratase family.</text>
</comment>
<dbReference type="RefSeq" id="WP_378247644.1">
    <property type="nucleotide sequence ID" value="NZ_JBHRWK010000160.1"/>
</dbReference>
<evidence type="ECO:0000256" key="4">
    <source>
        <dbReference type="ARBA" id="ARBA00031367"/>
    </source>
</evidence>
<dbReference type="Pfam" id="PF01370">
    <property type="entry name" value="Epimerase"/>
    <property type="match status" value="1"/>
</dbReference>
<organism evidence="7 8">
    <name type="scientific">Amycolatopsis speibonae</name>
    <dbReference type="NCBI Taxonomy" id="1450224"/>
    <lineage>
        <taxon>Bacteria</taxon>
        <taxon>Bacillati</taxon>
        <taxon>Actinomycetota</taxon>
        <taxon>Actinomycetes</taxon>
        <taxon>Pseudonocardiales</taxon>
        <taxon>Pseudonocardiaceae</taxon>
        <taxon>Amycolatopsis</taxon>
    </lineage>
</organism>
<evidence type="ECO:0000313" key="7">
    <source>
        <dbReference type="EMBL" id="MFC3456364.1"/>
    </source>
</evidence>
<gene>
    <name evidence="7" type="ORF">ACFOSH_43690</name>
</gene>
<evidence type="ECO:0000256" key="2">
    <source>
        <dbReference type="ARBA" id="ARBA00007637"/>
    </source>
</evidence>
<dbReference type="InterPro" id="IPR036291">
    <property type="entry name" value="NAD(P)-bd_dom_sf"/>
</dbReference>
<evidence type="ECO:0000256" key="1">
    <source>
        <dbReference type="ARBA" id="ARBA00004947"/>
    </source>
</evidence>
<evidence type="ECO:0000256" key="5">
    <source>
        <dbReference type="ARBA" id="ARBA00033067"/>
    </source>
</evidence>
<dbReference type="EMBL" id="JBHRWK010000160">
    <property type="protein sequence ID" value="MFC3456364.1"/>
    <property type="molecule type" value="Genomic_DNA"/>
</dbReference>
<evidence type="ECO:0000259" key="6">
    <source>
        <dbReference type="Pfam" id="PF01370"/>
    </source>
</evidence>
<dbReference type="PANTHER" id="PTHR43725">
    <property type="entry name" value="UDP-GLUCOSE 4-EPIMERASE"/>
    <property type="match status" value="1"/>
</dbReference>
<comment type="caution">
    <text evidence="7">The sequence shown here is derived from an EMBL/GenBank/DDBJ whole genome shotgun (WGS) entry which is preliminary data.</text>
</comment>
<sequence>MILVTGGLGFIGSHTVRALLDLGEGCVLVQRRTAEVPASLAGAQVVVEQADIADLTALLDVGARHKITGIVHLAGSMPWPPSPKQPVEAARKAVGSLFNIFEAARAWGVSRVGVASSIGVYAGLTSEGPLREDMPLPMTSSHPIPAFKKIGELLSDHLAGATGIDVVSYRISGIWGPGDPHGALLFAAPALVHAAVRGTEPDLSLLLAPAYAEDSIDLCYVYDCGRAIALLQLADQLNHRTYNVASGRATSNAEVIAAIKKVVPDTRIVLPARGTGQQSYLDITRIQQDTGYQPAYDIERATADYIAWLRAGNER</sequence>
<name>A0ABV7PB39_9PSEU</name>
<dbReference type="Proteomes" id="UP001595645">
    <property type="component" value="Unassembled WGS sequence"/>
</dbReference>
<protein>
    <recommendedName>
        <fullName evidence="3">UDP-glucose 4-epimerase</fullName>
    </recommendedName>
    <alternativeName>
        <fullName evidence="5">Galactowaldenase</fullName>
    </alternativeName>
    <alternativeName>
        <fullName evidence="4">UDP-galactose 4-epimerase</fullName>
    </alternativeName>
</protein>
<feature type="domain" description="NAD-dependent epimerase/dehydratase" evidence="6">
    <location>
        <begin position="2"/>
        <end position="245"/>
    </location>
</feature>
<dbReference type="SUPFAM" id="SSF51735">
    <property type="entry name" value="NAD(P)-binding Rossmann-fold domains"/>
    <property type="match status" value="1"/>
</dbReference>
<proteinExistence type="inferred from homology"/>